<dbReference type="Pfam" id="PF13689">
    <property type="entry name" value="DUF4154"/>
    <property type="match status" value="1"/>
</dbReference>
<evidence type="ECO:0000313" key="3">
    <source>
        <dbReference type="Proteomes" id="UP001524586"/>
    </source>
</evidence>
<dbReference type="Proteomes" id="UP001524586">
    <property type="component" value="Unassembled WGS sequence"/>
</dbReference>
<reference evidence="2 3" key="1">
    <citation type="submission" date="2022-07" db="EMBL/GenBank/DDBJ databases">
        <title>Methylomonas rivi sp. nov., Methylomonas rosea sp. nov., Methylomonas aureus sp. nov. and Methylomonas subterranea sp. nov., four novel methanotrophs isolated from a freshwater creek and the deep terrestrial subsurface.</title>
        <authorList>
            <person name="Abin C."/>
            <person name="Sankaranarayanan K."/>
            <person name="Garner C."/>
            <person name="Sindelar R."/>
            <person name="Kotary K."/>
            <person name="Garner R."/>
            <person name="Barclay S."/>
            <person name="Lawson P."/>
            <person name="Krumholz L."/>
        </authorList>
    </citation>
    <scope>NUCLEOTIDE SEQUENCE [LARGE SCALE GENOMIC DNA]</scope>
    <source>
        <strain evidence="2 3">WSC-6</strain>
    </source>
</reference>
<protein>
    <submittedName>
        <fullName evidence="2">YfiR family protein</fullName>
    </submittedName>
</protein>
<dbReference type="EMBL" id="JANIBK010000041">
    <property type="protein sequence ID" value="MCQ8128754.1"/>
    <property type="molecule type" value="Genomic_DNA"/>
</dbReference>
<evidence type="ECO:0000256" key="1">
    <source>
        <dbReference type="SAM" id="SignalP"/>
    </source>
</evidence>
<keyword evidence="1" id="KW-0732">Signal</keyword>
<keyword evidence="3" id="KW-1185">Reference proteome</keyword>
<comment type="caution">
    <text evidence="2">The sequence shown here is derived from an EMBL/GenBank/DDBJ whole genome shotgun (WGS) entry which is preliminary data.</text>
</comment>
<name>A0ABT1U4I8_9GAMM</name>
<proteinExistence type="predicted"/>
<gene>
    <name evidence="2" type="ORF">NP596_09805</name>
</gene>
<accession>A0ABT1U4I8</accession>
<organism evidence="2 3">
    <name type="scientific">Methylomonas rivi</name>
    <dbReference type="NCBI Taxonomy" id="2952226"/>
    <lineage>
        <taxon>Bacteria</taxon>
        <taxon>Pseudomonadati</taxon>
        <taxon>Pseudomonadota</taxon>
        <taxon>Gammaproteobacteria</taxon>
        <taxon>Methylococcales</taxon>
        <taxon>Methylococcaceae</taxon>
        <taxon>Methylomonas</taxon>
    </lineage>
</organism>
<sequence length="173" mass="19176">MFKVFLKAWLFCMGVCLGIYGHAEDGPPVASREYQLKTAYLFHFAELAEWPESAPVTICLQGNSPIRAYLPVLNGQQIDNKAVSVKLGTLIAIEECQILFFSELNALSQSVLAQAQKYHVLLVSDAEEFAQKGGMIQFTLRDNKLKLVVNLASVKLAGLKLSSKLLRMAEILE</sequence>
<feature type="signal peptide" evidence="1">
    <location>
        <begin position="1"/>
        <end position="23"/>
    </location>
</feature>
<dbReference type="InterPro" id="IPR025293">
    <property type="entry name" value="YfiR/HmsC-like"/>
</dbReference>
<feature type="chain" id="PRO_5045838962" evidence="1">
    <location>
        <begin position="24"/>
        <end position="173"/>
    </location>
</feature>
<dbReference type="RefSeq" id="WP_256615165.1">
    <property type="nucleotide sequence ID" value="NZ_JANIBK010000041.1"/>
</dbReference>
<evidence type="ECO:0000313" key="2">
    <source>
        <dbReference type="EMBL" id="MCQ8128754.1"/>
    </source>
</evidence>